<sequence>MSTAKAWRWSSDGTMATIAAQRPASLALFFLNQIPRVLKSSAVSFSVSWW</sequence>
<dbReference type="AlphaFoldDB" id="A0A7Y8KI38"/>
<protein>
    <submittedName>
        <fullName evidence="1">Uncharacterized protein</fullName>
    </submittedName>
</protein>
<gene>
    <name evidence="1" type="ORF">HX893_18485</name>
</gene>
<proteinExistence type="predicted"/>
<accession>A0A7Y8KI38</accession>
<evidence type="ECO:0000313" key="1">
    <source>
        <dbReference type="EMBL" id="NWE90117.1"/>
    </source>
</evidence>
<dbReference type="Proteomes" id="UP000585226">
    <property type="component" value="Unassembled WGS sequence"/>
</dbReference>
<evidence type="ECO:0000313" key="2">
    <source>
        <dbReference type="Proteomes" id="UP000585226"/>
    </source>
</evidence>
<comment type="caution">
    <text evidence="1">The sequence shown here is derived from an EMBL/GenBank/DDBJ whole genome shotgun (WGS) entry which is preliminary data.</text>
</comment>
<dbReference type="EMBL" id="JACASD010000046">
    <property type="protein sequence ID" value="NWE90117.1"/>
    <property type="molecule type" value="Genomic_DNA"/>
</dbReference>
<name>A0A7Y8KI38_9PSED</name>
<organism evidence="1 2">
    <name type="scientific">Pseudomonas reactans</name>
    <dbReference type="NCBI Taxonomy" id="117680"/>
    <lineage>
        <taxon>Bacteria</taxon>
        <taxon>Pseudomonadati</taxon>
        <taxon>Pseudomonadota</taxon>
        <taxon>Gammaproteobacteria</taxon>
        <taxon>Pseudomonadales</taxon>
        <taxon>Pseudomonadaceae</taxon>
        <taxon>Pseudomonas</taxon>
    </lineage>
</organism>
<reference evidence="1 2" key="1">
    <citation type="submission" date="2020-04" db="EMBL/GenBank/DDBJ databases">
        <title>Molecular characterization of pseudomonads from Agaricus bisporus reveal novel blotch 2 pathogens in Western Europe.</title>
        <authorList>
            <person name="Taparia T."/>
            <person name="Krijger M."/>
            <person name="Haynes E."/>
            <person name="Elpinstone J.G."/>
            <person name="Noble R."/>
            <person name="Van Der Wolf J."/>
        </authorList>
    </citation>
    <scope>NUCLEOTIDE SEQUENCE [LARGE SCALE GENOMIC DNA]</scope>
    <source>
        <strain evidence="1 2">P8021</strain>
    </source>
</reference>